<dbReference type="PROSITE" id="PS50109">
    <property type="entry name" value="HIS_KIN"/>
    <property type="match status" value="1"/>
</dbReference>
<dbReference type="Pfam" id="PF02518">
    <property type="entry name" value="HATPase_c"/>
    <property type="match status" value="1"/>
</dbReference>
<keyword evidence="7" id="KW-1185">Reference proteome</keyword>
<dbReference type="PANTHER" id="PTHR43047">
    <property type="entry name" value="TWO-COMPONENT HISTIDINE PROTEIN KINASE"/>
    <property type="match status" value="1"/>
</dbReference>
<dbReference type="OrthoDB" id="9805967at2"/>
<dbReference type="Proteomes" id="UP000293296">
    <property type="component" value="Chromosome"/>
</dbReference>
<dbReference type="GO" id="GO:0005886">
    <property type="term" value="C:plasma membrane"/>
    <property type="evidence" value="ECO:0007669"/>
    <property type="project" value="TreeGrafter"/>
</dbReference>
<dbReference type="CDD" id="cd00075">
    <property type="entry name" value="HATPase"/>
    <property type="match status" value="1"/>
</dbReference>
<evidence type="ECO:0000256" key="1">
    <source>
        <dbReference type="ARBA" id="ARBA00000085"/>
    </source>
</evidence>
<dbReference type="SMART" id="SM00387">
    <property type="entry name" value="HATPase_c"/>
    <property type="match status" value="1"/>
</dbReference>
<dbReference type="InterPro" id="IPR005467">
    <property type="entry name" value="His_kinase_dom"/>
</dbReference>
<comment type="catalytic activity">
    <reaction evidence="1">
        <text>ATP + protein L-histidine = ADP + protein N-phospho-L-histidine.</text>
        <dbReference type="EC" id="2.7.13.3"/>
    </reaction>
</comment>
<name>A0A4P6HKG9_9BACT</name>
<dbReference type="SUPFAM" id="SSF55874">
    <property type="entry name" value="ATPase domain of HSP90 chaperone/DNA topoisomerase II/histidine kinase"/>
    <property type="match status" value="1"/>
</dbReference>
<dbReference type="EMBL" id="CP026538">
    <property type="protein sequence ID" value="QAZ67425.1"/>
    <property type="molecule type" value="Genomic_DNA"/>
</dbReference>
<dbReference type="GO" id="GO:0000155">
    <property type="term" value="F:phosphorelay sensor kinase activity"/>
    <property type="evidence" value="ECO:0007669"/>
    <property type="project" value="TreeGrafter"/>
</dbReference>
<accession>A0A4P6HKG9</accession>
<dbReference type="GO" id="GO:0005524">
    <property type="term" value="F:ATP binding"/>
    <property type="evidence" value="ECO:0007669"/>
    <property type="project" value="UniProtKB-KW"/>
</dbReference>
<keyword evidence="3" id="KW-0808">Transferase</keyword>
<dbReference type="InterPro" id="IPR004358">
    <property type="entry name" value="Sig_transdc_His_kin-like_C"/>
</dbReference>
<dbReference type="GO" id="GO:0009927">
    <property type="term" value="F:histidine phosphotransfer kinase activity"/>
    <property type="evidence" value="ECO:0007669"/>
    <property type="project" value="TreeGrafter"/>
</dbReference>
<evidence type="ECO:0000313" key="6">
    <source>
        <dbReference type="EMBL" id="QAZ67425.1"/>
    </source>
</evidence>
<reference evidence="6 7" key="1">
    <citation type="submission" date="2018-02" db="EMBL/GenBank/DDBJ databases">
        <title>Genome sequence of Desulfovibrio carbinolicus DSM 3852.</title>
        <authorList>
            <person name="Wilbanks E."/>
            <person name="Skennerton C.T."/>
            <person name="Orphan V.J."/>
        </authorList>
    </citation>
    <scope>NUCLEOTIDE SEQUENCE [LARGE SCALE GENOMIC DNA]</scope>
    <source>
        <strain evidence="6 7">DSM 3852</strain>
    </source>
</reference>
<keyword evidence="6" id="KW-0067">ATP-binding</keyword>
<dbReference type="PANTHER" id="PTHR43047:SF72">
    <property type="entry name" value="OSMOSENSING HISTIDINE PROTEIN KINASE SLN1"/>
    <property type="match status" value="1"/>
</dbReference>
<feature type="domain" description="Histidine kinase" evidence="5">
    <location>
        <begin position="328"/>
        <end position="538"/>
    </location>
</feature>
<keyword evidence="6" id="KW-0547">Nucleotide-binding</keyword>
<evidence type="ECO:0000259" key="5">
    <source>
        <dbReference type="PROSITE" id="PS50109"/>
    </source>
</evidence>
<gene>
    <name evidence="6" type="ORF">C3Y92_09400</name>
</gene>
<dbReference type="InterPro" id="IPR036890">
    <property type="entry name" value="HATPase_C_sf"/>
</dbReference>
<proteinExistence type="predicted"/>
<evidence type="ECO:0000256" key="2">
    <source>
        <dbReference type="ARBA" id="ARBA00012438"/>
    </source>
</evidence>
<sequence>MIFDYLRKILFFLHTNDNMESPAAVVKESLARRSIYQVKLQQPHGLTDRLNFRPVALVGEALEIESLYHPFDPASLSPGQTIDITIYLLPDADHPPGFINCTTSLIEAVSATRLRLALPRHIDRISHNKTDRLQLEPRHAPILAAWCLVKKCDNIRLLKMVNPLILHMPKGFDHERGLIDISPKGACISLDRETYRLHKKDIKNGRDLLLQMAFPGPTGSQRHEFLIVASIRYQRPNLVSGRMELGLQFNHSFSTTPKPAWLPCNAEGIAELKWLLQEYKKLYLAEIKTKLSALCDPDSLEAAGAALPDAPADCALSFQAAMNQAALGIFNGCMPQLSNVRLAMQFLRARLPDAEGQEILSNSLEQLEIATMRLENIQENTAGDSSTFETLRPRDIVAQALSFFEHTLAANGIVVERSFQDNLPDIQGDPRQLRLLFKNLLVNALDAMQPHGGRLCLGVSVDIHENDLVIAVEDSGGGIPPEVRARIFQPYQSIPGNGAPGLGLAVAQRIASAHGGRIELFTSLGEGSTFAVRLPLTTPVPEAKAVNEARS</sequence>
<dbReference type="EC" id="2.7.13.3" evidence="2"/>
<dbReference type="Gene3D" id="3.30.565.10">
    <property type="entry name" value="Histidine kinase-like ATPase, C-terminal domain"/>
    <property type="match status" value="1"/>
</dbReference>
<keyword evidence="4" id="KW-0418">Kinase</keyword>
<evidence type="ECO:0000313" key="7">
    <source>
        <dbReference type="Proteomes" id="UP000293296"/>
    </source>
</evidence>
<dbReference type="InterPro" id="IPR003594">
    <property type="entry name" value="HATPase_dom"/>
</dbReference>
<dbReference type="PRINTS" id="PR00344">
    <property type="entry name" value="BCTRLSENSOR"/>
</dbReference>
<protein>
    <recommendedName>
        <fullName evidence="2">histidine kinase</fullName>
        <ecNumber evidence="2">2.7.13.3</ecNumber>
    </recommendedName>
</protein>
<evidence type="ECO:0000256" key="4">
    <source>
        <dbReference type="ARBA" id="ARBA00022777"/>
    </source>
</evidence>
<organism evidence="6 7">
    <name type="scientific">Solidesulfovibrio carbinolicus</name>
    <dbReference type="NCBI Taxonomy" id="296842"/>
    <lineage>
        <taxon>Bacteria</taxon>
        <taxon>Pseudomonadati</taxon>
        <taxon>Thermodesulfobacteriota</taxon>
        <taxon>Desulfovibrionia</taxon>
        <taxon>Desulfovibrionales</taxon>
        <taxon>Desulfovibrionaceae</taxon>
        <taxon>Solidesulfovibrio</taxon>
    </lineage>
</organism>
<dbReference type="KEGG" id="dcb:C3Y92_09400"/>
<evidence type="ECO:0000256" key="3">
    <source>
        <dbReference type="ARBA" id="ARBA00022679"/>
    </source>
</evidence>
<dbReference type="AlphaFoldDB" id="A0A4P6HKG9"/>